<dbReference type="InterPro" id="IPR058625">
    <property type="entry name" value="MdtA-like_BSH"/>
</dbReference>
<dbReference type="PANTHER" id="PTHR30469:SF15">
    <property type="entry name" value="HLYD FAMILY OF SECRETION PROTEINS"/>
    <property type="match status" value="1"/>
</dbReference>
<comment type="similarity">
    <text evidence="1">Belongs to the membrane fusion protein (MFP) (TC 8.A.1) family.</text>
</comment>
<dbReference type="Pfam" id="PF25975">
    <property type="entry name" value="CzcB_C"/>
    <property type="match status" value="1"/>
</dbReference>
<dbReference type="InterPro" id="IPR006143">
    <property type="entry name" value="RND_pump_MFP"/>
</dbReference>
<evidence type="ECO:0000256" key="1">
    <source>
        <dbReference type="ARBA" id="ARBA00009477"/>
    </source>
</evidence>
<evidence type="ECO:0000259" key="3">
    <source>
        <dbReference type="Pfam" id="PF25954"/>
    </source>
</evidence>
<dbReference type="Gene3D" id="2.40.50.100">
    <property type="match status" value="1"/>
</dbReference>
<protein>
    <submittedName>
        <fullName evidence="5">Efflux RND transporter periplasmic adaptor subunit</fullName>
    </submittedName>
</protein>
<evidence type="ECO:0000313" key="5">
    <source>
        <dbReference type="EMBL" id="QQA00430.1"/>
    </source>
</evidence>
<proteinExistence type="inferred from homology"/>
<reference evidence="5 6" key="1">
    <citation type="submission" date="2020-11" db="EMBL/GenBank/DDBJ databases">
        <title>Treponema Peruensis nv. sp., first commensal Treponema isolated from human feces.</title>
        <authorList>
            <person name="Belkhou C."/>
            <person name="Raes J."/>
        </authorList>
    </citation>
    <scope>NUCLEOTIDE SEQUENCE [LARGE SCALE GENOMIC DNA]</scope>
    <source>
        <strain evidence="5 6">RCC2812</strain>
    </source>
</reference>
<evidence type="ECO:0000259" key="4">
    <source>
        <dbReference type="Pfam" id="PF25975"/>
    </source>
</evidence>
<dbReference type="GO" id="GO:0015562">
    <property type="term" value="F:efflux transmembrane transporter activity"/>
    <property type="evidence" value="ECO:0007669"/>
    <property type="project" value="TreeGrafter"/>
</dbReference>
<name>A0A7T3V504_9SPIR</name>
<dbReference type="KEGG" id="tper:IWA51_09130"/>
<dbReference type="Gene3D" id="2.40.420.20">
    <property type="match status" value="1"/>
</dbReference>
<feature type="domain" description="CusB-like beta-barrel" evidence="3">
    <location>
        <begin position="156"/>
        <end position="227"/>
    </location>
</feature>
<dbReference type="AlphaFoldDB" id="A0A7T3V504"/>
<dbReference type="PANTHER" id="PTHR30469">
    <property type="entry name" value="MULTIDRUG RESISTANCE PROTEIN MDTA"/>
    <property type="match status" value="1"/>
</dbReference>
<evidence type="ECO:0000313" key="6">
    <source>
        <dbReference type="Proteomes" id="UP000595224"/>
    </source>
</evidence>
<dbReference type="Pfam" id="PF25917">
    <property type="entry name" value="BSH_RND"/>
    <property type="match status" value="1"/>
</dbReference>
<dbReference type="RefSeq" id="WP_198442179.1">
    <property type="nucleotide sequence ID" value="NZ_CBCSHE010000001.1"/>
</dbReference>
<sequence length="311" mass="33245">MKIRKSVFVVAVCAVVLAGTFIYVKVVGKSGSDFKGMNGGQSERTAVTVRTQTAHLNALQDYVLTNGEIESRNSVEVYPDIGGKIAKVYVSLGSHVKKGDVIAEVDPSVPGSQFTNSPVYAPISGTISSTPLEVGAKVSTSTALTVIGDVKNLQITSKIPERYVAALKKGLHADVTVEAYSDTVFSASVVNISPVVDPKSRTKEIIMVFDEKDERINAGMFAKVKLNTILYEGYITVPESAVIELDGTNILYVASSDGTTVSKREVTLGHSVDNTVQVLSGIEEGERVVVEGIRLLYDGALIKDIQKTEAE</sequence>
<organism evidence="5 6">
    <name type="scientific">Treponema peruense</name>
    <dbReference type="NCBI Taxonomy" id="2787628"/>
    <lineage>
        <taxon>Bacteria</taxon>
        <taxon>Pseudomonadati</taxon>
        <taxon>Spirochaetota</taxon>
        <taxon>Spirochaetia</taxon>
        <taxon>Spirochaetales</taxon>
        <taxon>Treponemataceae</taxon>
        <taxon>Treponema</taxon>
    </lineage>
</organism>
<accession>A0A7T3V504</accession>
<dbReference type="EMBL" id="CP064936">
    <property type="protein sequence ID" value="QQA00430.1"/>
    <property type="molecule type" value="Genomic_DNA"/>
</dbReference>
<dbReference type="InterPro" id="IPR058649">
    <property type="entry name" value="CzcB_C"/>
</dbReference>
<dbReference type="Proteomes" id="UP000595224">
    <property type="component" value="Chromosome"/>
</dbReference>
<dbReference type="GO" id="GO:1990281">
    <property type="term" value="C:efflux pump complex"/>
    <property type="evidence" value="ECO:0007669"/>
    <property type="project" value="TreeGrafter"/>
</dbReference>
<keyword evidence="6" id="KW-1185">Reference proteome</keyword>
<dbReference type="InterPro" id="IPR058792">
    <property type="entry name" value="Beta-barrel_RND_2"/>
</dbReference>
<dbReference type="Gene3D" id="2.40.30.170">
    <property type="match status" value="1"/>
</dbReference>
<evidence type="ECO:0000259" key="2">
    <source>
        <dbReference type="Pfam" id="PF25917"/>
    </source>
</evidence>
<feature type="domain" description="CzcB-like C-terminal circularly permuted SH3-like" evidence="4">
    <location>
        <begin position="235"/>
        <end position="292"/>
    </location>
</feature>
<dbReference type="SUPFAM" id="SSF111369">
    <property type="entry name" value="HlyD-like secretion proteins"/>
    <property type="match status" value="1"/>
</dbReference>
<dbReference type="FunFam" id="2.40.30.170:FF:000010">
    <property type="entry name" value="Efflux RND transporter periplasmic adaptor subunit"/>
    <property type="match status" value="1"/>
</dbReference>
<dbReference type="Pfam" id="PF25954">
    <property type="entry name" value="Beta-barrel_RND_2"/>
    <property type="match status" value="1"/>
</dbReference>
<dbReference type="NCBIfam" id="TIGR01730">
    <property type="entry name" value="RND_mfp"/>
    <property type="match status" value="1"/>
</dbReference>
<feature type="domain" description="Multidrug resistance protein MdtA-like barrel-sandwich hybrid" evidence="2">
    <location>
        <begin position="73"/>
        <end position="146"/>
    </location>
</feature>
<gene>
    <name evidence="5" type="ORF">IWA51_09130</name>
</gene>